<evidence type="ECO:0000313" key="3">
    <source>
        <dbReference type="EMBL" id="KAK3011904.1"/>
    </source>
</evidence>
<accession>A0AA88VQ88</accession>
<gene>
    <name evidence="3" type="ORF">RJ639_011424</name>
</gene>
<dbReference type="SMART" id="SM00248">
    <property type="entry name" value="ANK"/>
    <property type="match status" value="3"/>
</dbReference>
<keyword evidence="4" id="KW-1185">Reference proteome</keyword>
<protein>
    <recommendedName>
        <fullName evidence="5">Ankyrin repeat-containing protein</fullName>
    </recommendedName>
</protein>
<dbReference type="SUPFAM" id="SSF48403">
    <property type="entry name" value="Ankyrin repeat"/>
    <property type="match status" value="1"/>
</dbReference>
<dbReference type="Gene3D" id="1.25.40.20">
    <property type="entry name" value="Ankyrin repeat-containing domain"/>
    <property type="match status" value="1"/>
</dbReference>
<keyword evidence="2" id="KW-0040">ANK repeat</keyword>
<dbReference type="PANTHER" id="PTHR24186">
    <property type="entry name" value="PROTEIN PHOSPHATASE 1 REGULATORY SUBUNIT"/>
    <property type="match status" value="1"/>
</dbReference>
<reference evidence="3" key="1">
    <citation type="submission" date="2022-12" db="EMBL/GenBank/DDBJ databases">
        <title>Draft genome assemblies for two species of Escallonia (Escalloniales).</title>
        <authorList>
            <person name="Chanderbali A."/>
            <person name="Dervinis C."/>
            <person name="Anghel I."/>
            <person name="Soltis D."/>
            <person name="Soltis P."/>
            <person name="Zapata F."/>
        </authorList>
    </citation>
    <scope>NUCLEOTIDE SEQUENCE</scope>
    <source>
        <strain evidence="3">UCBG64.0493</strain>
        <tissue evidence="3">Leaf</tissue>
    </source>
</reference>
<dbReference type="GO" id="GO:0005886">
    <property type="term" value="C:plasma membrane"/>
    <property type="evidence" value="ECO:0007669"/>
    <property type="project" value="TreeGrafter"/>
</dbReference>
<feature type="non-terminal residue" evidence="3">
    <location>
        <position position="1"/>
    </location>
</feature>
<evidence type="ECO:0000256" key="1">
    <source>
        <dbReference type="ARBA" id="ARBA00022737"/>
    </source>
</evidence>
<organism evidence="3 4">
    <name type="scientific">Escallonia herrerae</name>
    <dbReference type="NCBI Taxonomy" id="1293975"/>
    <lineage>
        <taxon>Eukaryota</taxon>
        <taxon>Viridiplantae</taxon>
        <taxon>Streptophyta</taxon>
        <taxon>Embryophyta</taxon>
        <taxon>Tracheophyta</taxon>
        <taxon>Spermatophyta</taxon>
        <taxon>Magnoliopsida</taxon>
        <taxon>eudicotyledons</taxon>
        <taxon>Gunneridae</taxon>
        <taxon>Pentapetalae</taxon>
        <taxon>asterids</taxon>
        <taxon>campanulids</taxon>
        <taxon>Escalloniales</taxon>
        <taxon>Escalloniaceae</taxon>
        <taxon>Escallonia</taxon>
    </lineage>
</organism>
<evidence type="ECO:0008006" key="5">
    <source>
        <dbReference type="Google" id="ProtNLM"/>
    </source>
</evidence>
<evidence type="ECO:0000256" key="2">
    <source>
        <dbReference type="ARBA" id="ARBA00023043"/>
    </source>
</evidence>
<dbReference type="Pfam" id="PF12796">
    <property type="entry name" value="Ank_2"/>
    <property type="match status" value="1"/>
</dbReference>
<keyword evidence="1" id="KW-0677">Repeat</keyword>
<dbReference type="Proteomes" id="UP001188597">
    <property type="component" value="Unassembled WGS sequence"/>
</dbReference>
<dbReference type="InterPro" id="IPR002110">
    <property type="entry name" value="Ankyrin_rpt"/>
</dbReference>
<sequence length="141" mass="15035">METKSLSLITHQSFFAAVQSGDLESVKTVIKNEGSDPASISALMAVQNGAGETALYVAAQNNFQAIFSYLLKFSNYKTVIIRAKSGLDAFHVAAKRGHLGIVNELLGNTSGFLAVIRTDASEGLAAANHSHAQNHIIVEFE</sequence>
<comment type="caution">
    <text evidence="3">The sequence shown here is derived from an EMBL/GenBank/DDBJ whole genome shotgun (WGS) entry which is preliminary data.</text>
</comment>
<evidence type="ECO:0000313" key="4">
    <source>
        <dbReference type="Proteomes" id="UP001188597"/>
    </source>
</evidence>
<proteinExistence type="predicted"/>
<dbReference type="InterPro" id="IPR036770">
    <property type="entry name" value="Ankyrin_rpt-contain_sf"/>
</dbReference>
<dbReference type="EMBL" id="JAVXUP010001414">
    <property type="protein sequence ID" value="KAK3011904.1"/>
    <property type="molecule type" value="Genomic_DNA"/>
</dbReference>
<name>A0AA88VQ88_9ASTE</name>
<dbReference type="PANTHER" id="PTHR24186:SF2">
    <property type="entry name" value="OS02G0735700 PROTEIN"/>
    <property type="match status" value="1"/>
</dbReference>
<dbReference type="AlphaFoldDB" id="A0AA88VQ88"/>